<evidence type="ECO:0000313" key="3">
    <source>
        <dbReference type="EMBL" id="PQV64622.1"/>
    </source>
</evidence>
<dbReference type="RefSeq" id="WP_123580424.1">
    <property type="nucleotide sequence ID" value="NZ_NIGF01000004.1"/>
</dbReference>
<gene>
    <name evidence="3" type="ORF">B1R32_104115</name>
</gene>
<keyword evidence="2" id="KW-0812">Transmembrane</keyword>
<dbReference type="EMBL" id="NIGF01000004">
    <property type="protein sequence ID" value="PQV64622.1"/>
    <property type="molecule type" value="Genomic_DNA"/>
</dbReference>
<dbReference type="Proteomes" id="UP000237684">
    <property type="component" value="Unassembled WGS sequence"/>
</dbReference>
<evidence type="ECO:0000313" key="4">
    <source>
        <dbReference type="Proteomes" id="UP000237684"/>
    </source>
</evidence>
<dbReference type="AlphaFoldDB" id="A0A2S8SV08"/>
<evidence type="ECO:0000256" key="1">
    <source>
        <dbReference type="SAM" id="MobiDB-lite"/>
    </source>
</evidence>
<keyword evidence="4" id="KW-1185">Reference proteome</keyword>
<keyword evidence="2" id="KW-0472">Membrane</keyword>
<evidence type="ECO:0000256" key="2">
    <source>
        <dbReference type="SAM" id="Phobius"/>
    </source>
</evidence>
<reference evidence="3 4" key="1">
    <citation type="journal article" date="2018" name="Syst. Appl. Microbiol.">
        <title>Abditibacterium utsteinense sp. nov., the first cultivated member of candidate phylum FBP, isolated from ice-free Antarctic soil samples.</title>
        <authorList>
            <person name="Tahon G."/>
            <person name="Tytgat B."/>
            <person name="Lebbe L."/>
            <person name="Carlier A."/>
            <person name="Willems A."/>
        </authorList>
    </citation>
    <scope>NUCLEOTIDE SEQUENCE [LARGE SCALE GENOMIC DNA]</scope>
    <source>
        <strain evidence="3 4">LMG 29911</strain>
    </source>
</reference>
<organism evidence="3 4">
    <name type="scientific">Abditibacterium utsteinense</name>
    <dbReference type="NCBI Taxonomy" id="1960156"/>
    <lineage>
        <taxon>Bacteria</taxon>
        <taxon>Pseudomonadati</taxon>
        <taxon>Abditibacteriota</taxon>
        <taxon>Abditibacteriia</taxon>
        <taxon>Abditibacteriales</taxon>
        <taxon>Abditibacteriaceae</taxon>
        <taxon>Abditibacterium</taxon>
    </lineage>
</organism>
<dbReference type="InParanoid" id="A0A2S8SV08"/>
<comment type="caution">
    <text evidence="3">The sequence shown here is derived from an EMBL/GenBank/DDBJ whole genome shotgun (WGS) entry which is preliminary data.</text>
</comment>
<keyword evidence="2" id="KW-1133">Transmembrane helix</keyword>
<accession>A0A2S8SV08</accession>
<feature type="region of interest" description="Disordered" evidence="1">
    <location>
        <begin position="196"/>
        <end position="218"/>
    </location>
</feature>
<sequence>MSDMTPQGTQDYGVESGYEAGDVNVKAVISGMSIIMASTLVVMAAMYGMFNYLNRQANVAASNVPVALASRIVPPEPRLLPEPYTDERKEAIYMGSSTPDVFPWDKRNLEIVLQYNEANSYAKYKGEGGREATRIPIARAIELESGSKKPGTPAIMTWQTEHPRLIAGEKNETMNLTAGQKQEEVTTFDERWVWETPDEKFNSESTGGLSLKGGQISR</sequence>
<protein>
    <submittedName>
        <fullName evidence="3">Uncharacterized protein</fullName>
    </submittedName>
</protein>
<name>A0A2S8SV08_9BACT</name>
<proteinExistence type="predicted"/>
<feature type="transmembrane region" description="Helical" evidence="2">
    <location>
        <begin position="27"/>
        <end position="50"/>
    </location>
</feature>